<dbReference type="SUPFAM" id="SSF48452">
    <property type="entry name" value="TPR-like"/>
    <property type="match status" value="1"/>
</dbReference>
<dbReference type="Gene3D" id="1.25.40.10">
    <property type="entry name" value="Tetratricopeptide repeat domain"/>
    <property type="match status" value="1"/>
</dbReference>
<dbReference type="InterPro" id="IPR011990">
    <property type="entry name" value="TPR-like_helical_dom_sf"/>
</dbReference>
<dbReference type="AlphaFoldDB" id="A0A928VTV3"/>
<dbReference type="EMBL" id="JADEXQ010000089">
    <property type="protein sequence ID" value="MBE9032129.1"/>
    <property type="molecule type" value="Genomic_DNA"/>
</dbReference>
<dbReference type="SMART" id="SM00028">
    <property type="entry name" value="TPR"/>
    <property type="match status" value="3"/>
</dbReference>
<sequence length="220" mass="25157">MKRHLYWFIALLTTIVVFVSHQRIGLAILQPTQTATTQTKSTQFNLIDQTIFQGQQHYDTGAFRAAVELWQQALTQSPTPLQQIRLHNYLAIAYQDLNQWSQAKRAIAQAKILLTQHPDSLLQAQQLNIQATLALNLGQPDRAYTLWQQAETQYKSLNDQFGQQLSQLNQSQALQNLGHYRQARTHLERLQQSLKPDSDALLQAKTRLSLGTTLQMLVEL</sequence>
<accession>A0A928VTV3</accession>
<keyword evidence="2" id="KW-1185">Reference proteome</keyword>
<gene>
    <name evidence="1" type="ORF">IQ266_20530</name>
</gene>
<organism evidence="1 2">
    <name type="scientific">Romeriopsis navalis LEGE 11480</name>
    <dbReference type="NCBI Taxonomy" id="2777977"/>
    <lineage>
        <taxon>Bacteria</taxon>
        <taxon>Bacillati</taxon>
        <taxon>Cyanobacteriota</taxon>
        <taxon>Cyanophyceae</taxon>
        <taxon>Leptolyngbyales</taxon>
        <taxon>Leptolyngbyaceae</taxon>
        <taxon>Romeriopsis</taxon>
        <taxon>Romeriopsis navalis</taxon>
    </lineage>
</organism>
<protein>
    <recommendedName>
        <fullName evidence="3">Tetratricopeptide repeat protein</fullName>
    </recommendedName>
</protein>
<dbReference type="Proteomes" id="UP000625316">
    <property type="component" value="Unassembled WGS sequence"/>
</dbReference>
<dbReference type="InterPro" id="IPR019734">
    <property type="entry name" value="TPR_rpt"/>
</dbReference>
<dbReference type="RefSeq" id="WP_405127638.1">
    <property type="nucleotide sequence ID" value="NZ_JADEXQ010000089.1"/>
</dbReference>
<evidence type="ECO:0000313" key="1">
    <source>
        <dbReference type="EMBL" id="MBE9032129.1"/>
    </source>
</evidence>
<evidence type="ECO:0000313" key="2">
    <source>
        <dbReference type="Proteomes" id="UP000625316"/>
    </source>
</evidence>
<evidence type="ECO:0008006" key="3">
    <source>
        <dbReference type="Google" id="ProtNLM"/>
    </source>
</evidence>
<proteinExistence type="predicted"/>
<name>A0A928VTV3_9CYAN</name>
<feature type="non-terminal residue" evidence="1">
    <location>
        <position position="220"/>
    </location>
</feature>
<reference evidence="1" key="1">
    <citation type="submission" date="2020-10" db="EMBL/GenBank/DDBJ databases">
        <authorList>
            <person name="Castelo-Branco R."/>
            <person name="Eusebio N."/>
            <person name="Adriana R."/>
            <person name="Vieira A."/>
            <person name="Brugerolle De Fraissinette N."/>
            <person name="Rezende De Castro R."/>
            <person name="Schneider M.P."/>
            <person name="Vasconcelos V."/>
            <person name="Leao P.N."/>
        </authorList>
    </citation>
    <scope>NUCLEOTIDE SEQUENCE</scope>
    <source>
        <strain evidence="1">LEGE 11480</strain>
    </source>
</reference>
<comment type="caution">
    <text evidence="1">The sequence shown here is derived from an EMBL/GenBank/DDBJ whole genome shotgun (WGS) entry which is preliminary data.</text>
</comment>